<evidence type="ECO:0000313" key="1">
    <source>
        <dbReference type="EMBL" id="HAT3810280.1"/>
    </source>
</evidence>
<gene>
    <name evidence="1" type="ORF">I8608_003173</name>
</gene>
<dbReference type="Pfam" id="PF06821">
    <property type="entry name" value="Ser_hydrolase"/>
    <property type="match status" value="1"/>
</dbReference>
<comment type="caution">
    <text evidence="1">The sequence shown here is derived from an EMBL/GenBank/DDBJ whole genome shotgun (WGS) entry which is preliminary data.</text>
</comment>
<dbReference type="PANTHER" id="PTHR15394:SF3">
    <property type="entry name" value="SERINE HYDROLASE RBBP9"/>
    <property type="match status" value="1"/>
</dbReference>
<dbReference type="AlphaFoldDB" id="A0AAN5S191"/>
<dbReference type="Proteomes" id="UP000865968">
    <property type="component" value="Unassembled WGS sequence"/>
</dbReference>
<dbReference type="InterPro" id="IPR010662">
    <property type="entry name" value="RBBP9/YdeN"/>
</dbReference>
<dbReference type="GO" id="GO:0016787">
    <property type="term" value="F:hydrolase activity"/>
    <property type="evidence" value="ECO:0007669"/>
    <property type="project" value="UniProtKB-KW"/>
</dbReference>
<dbReference type="InterPro" id="IPR029058">
    <property type="entry name" value="AB_hydrolase_fold"/>
</dbReference>
<dbReference type="Gene3D" id="3.40.50.1820">
    <property type="entry name" value="alpha/beta hydrolase"/>
    <property type="match status" value="1"/>
</dbReference>
<name>A0AAN5S191_MORMO</name>
<accession>A0AAN5S191</accession>
<dbReference type="EMBL" id="DACSWI010000011">
    <property type="protein sequence ID" value="HAT3810280.1"/>
    <property type="molecule type" value="Genomic_DNA"/>
</dbReference>
<dbReference type="PANTHER" id="PTHR15394">
    <property type="entry name" value="SERINE HYDROLASE RBBP9"/>
    <property type="match status" value="1"/>
</dbReference>
<reference evidence="1" key="2">
    <citation type="submission" date="2020-10" db="EMBL/GenBank/DDBJ databases">
        <authorList>
            <consortium name="NCBI Pathogen Detection Project"/>
        </authorList>
    </citation>
    <scope>NUCLEOTIDE SEQUENCE</scope>
    <source>
        <strain evidence="1">Morganella morganii ARLG-3209</strain>
    </source>
</reference>
<dbReference type="SUPFAM" id="SSF53474">
    <property type="entry name" value="alpha/beta-Hydrolases"/>
    <property type="match status" value="1"/>
</dbReference>
<protein>
    <submittedName>
        <fullName evidence="1">Alpha/beta hydrolase</fullName>
    </submittedName>
</protein>
<organism evidence="1 2">
    <name type="scientific">Morganella morganii</name>
    <name type="common">Proteus morganii</name>
    <dbReference type="NCBI Taxonomy" id="582"/>
    <lineage>
        <taxon>Bacteria</taxon>
        <taxon>Pseudomonadati</taxon>
        <taxon>Pseudomonadota</taxon>
        <taxon>Gammaproteobacteria</taxon>
        <taxon>Enterobacterales</taxon>
        <taxon>Morganellaceae</taxon>
        <taxon>Morganella</taxon>
    </lineage>
</organism>
<proteinExistence type="predicted"/>
<sequence length="190" mass="20935">MKTTYFIVPGYTNSGPEHWQSFMERKYRNVFRVQQGDWNNPSREIWIDSLNQAIAHTAGDIVLLGHSCGAVTAAQWAAQYSCSRVNALILVAPADVDAETAITPIRQQSPLPSGLLKYRAMLIYSNNDEHLSEARAQILASQWGCETHFVPGAGHFNTASGYGAWPGGERVFEDFTGRGLQVAEAGTKYV</sequence>
<keyword evidence="1" id="KW-0378">Hydrolase</keyword>
<evidence type="ECO:0000313" key="2">
    <source>
        <dbReference type="Proteomes" id="UP000865968"/>
    </source>
</evidence>
<reference evidence="1" key="1">
    <citation type="journal article" date="2018" name="Genome Biol.">
        <title>SKESA: strategic k-mer extension for scrupulous assemblies.</title>
        <authorList>
            <person name="Souvorov A."/>
            <person name="Agarwala R."/>
            <person name="Lipman D.J."/>
        </authorList>
    </citation>
    <scope>NUCLEOTIDE SEQUENCE</scope>
    <source>
        <strain evidence="1">Morganella morganii ARLG-3209</strain>
    </source>
</reference>